<protein>
    <recommendedName>
        <fullName evidence="3 10">Protein-S-isoprenylcysteine O-methyltransferase</fullName>
        <ecNumber evidence="3 10">2.1.1.100</ecNumber>
    </recommendedName>
</protein>
<reference evidence="11" key="1">
    <citation type="submission" date="2019-10" db="EMBL/GenBank/DDBJ databases">
        <authorList>
            <consortium name="DOE Joint Genome Institute"/>
            <person name="Kuo A."/>
            <person name="Miyauchi S."/>
            <person name="Kiss E."/>
            <person name="Drula E."/>
            <person name="Kohler A."/>
            <person name="Sanchez-Garcia M."/>
            <person name="Andreopoulos B."/>
            <person name="Barry K.W."/>
            <person name="Bonito G."/>
            <person name="Buee M."/>
            <person name="Carver A."/>
            <person name="Chen C."/>
            <person name="Cichocki N."/>
            <person name="Clum A."/>
            <person name="Culley D."/>
            <person name="Crous P.W."/>
            <person name="Fauchery L."/>
            <person name="Girlanda M."/>
            <person name="Hayes R."/>
            <person name="Keri Z."/>
            <person name="LaButti K."/>
            <person name="Lipzen A."/>
            <person name="Lombard V."/>
            <person name="Magnuson J."/>
            <person name="Maillard F."/>
            <person name="Morin E."/>
            <person name="Murat C."/>
            <person name="Nolan M."/>
            <person name="Ohm R."/>
            <person name="Pangilinan J."/>
            <person name="Pereira M."/>
            <person name="Perotto S."/>
            <person name="Peter M."/>
            <person name="Riley R."/>
            <person name="Sitrit Y."/>
            <person name="Stielow B."/>
            <person name="Szollosi G."/>
            <person name="Zifcakova L."/>
            <person name="Stursova M."/>
            <person name="Spatafora J.W."/>
            <person name="Tedersoo L."/>
            <person name="Vaario L.-M."/>
            <person name="Yamada A."/>
            <person name="Yan M."/>
            <person name="Wang P."/>
            <person name="Xu J."/>
            <person name="Bruns T."/>
            <person name="Baldrian P."/>
            <person name="Vilgalys R."/>
            <person name="Henrissat B."/>
            <person name="Grigoriev I.V."/>
            <person name="Hibbett D."/>
            <person name="Nagy L.G."/>
            <person name="Martin F.M."/>
        </authorList>
    </citation>
    <scope>NUCLEOTIDE SEQUENCE</scope>
    <source>
        <strain evidence="11">BED1</strain>
    </source>
</reference>
<keyword evidence="6 10" id="KW-0949">S-adenosyl-L-methionine</keyword>
<comment type="catalytic activity">
    <reaction evidence="10">
        <text>[protein]-C-terminal S-[(2E,6E)-farnesyl]-L-cysteine + S-adenosyl-L-methionine = [protein]-C-terminal S-[(2E,6E)-farnesyl]-L-cysteine methyl ester + S-adenosyl-L-homocysteine</text>
        <dbReference type="Rhea" id="RHEA:21672"/>
        <dbReference type="Rhea" id="RHEA-COMP:12125"/>
        <dbReference type="Rhea" id="RHEA-COMP:12126"/>
        <dbReference type="ChEBI" id="CHEBI:57856"/>
        <dbReference type="ChEBI" id="CHEBI:59789"/>
        <dbReference type="ChEBI" id="CHEBI:90510"/>
        <dbReference type="ChEBI" id="CHEBI:90511"/>
        <dbReference type="EC" id="2.1.1.100"/>
    </reaction>
</comment>
<feature type="transmembrane region" description="Helical" evidence="10">
    <location>
        <begin position="51"/>
        <end position="70"/>
    </location>
</feature>
<proteinExistence type="inferred from homology"/>
<accession>A0AAD4C687</accession>
<gene>
    <name evidence="11" type="ORF">L210DRAFT_883791</name>
</gene>
<dbReference type="AlphaFoldDB" id="A0AAD4C687"/>
<keyword evidence="9 10" id="KW-0472">Membrane</keyword>
<name>A0AAD4C687_BOLED</name>
<evidence type="ECO:0000256" key="1">
    <source>
        <dbReference type="ARBA" id="ARBA00004141"/>
    </source>
</evidence>
<keyword evidence="12" id="KW-1185">Reference proteome</keyword>
<evidence type="ECO:0000256" key="2">
    <source>
        <dbReference type="ARBA" id="ARBA00009140"/>
    </source>
</evidence>
<evidence type="ECO:0000256" key="3">
    <source>
        <dbReference type="ARBA" id="ARBA00012151"/>
    </source>
</evidence>
<keyword evidence="8 10" id="KW-1133">Transmembrane helix</keyword>
<evidence type="ECO:0000256" key="9">
    <source>
        <dbReference type="ARBA" id="ARBA00023136"/>
    </source>
</evidence>
<dbReference type="PANTHER" id="PTHR12714:SF9">
    <property type="entry name" value="PROTEIN-S-ISOPRENYLCYSTEINE O-METHYLTRANSFERASE"/>
    <property type="match status" value="1"/>
</dbReference>
<comment type="caution">
    <text evidence="11">The sequence shown here is derived from an EMBL/GenBank/DDBJ whole genome shotgun (WGS) entry which is preliminary data.</text>
</comment>
<sequence length="238" mass="26941">MTIPVNVEPHGSIPNTPLAASTISFLLGGSFALGLFLFLQGGFSSPWWATHQLGFFVAAWSAFHWGEFAVTAGWNLEKCSVDSFLLENGATYHIANGTALLEYLVTLFFVPSLKSFKYISTIGVILVFVGQTLRTTAMMHASTNFSHSVALRKKDSHQLVTDGVYAWFRHPSYAGFFYWALGTQMVLQNPVSFIGFAIVLWRFFYRRTRVEEKALVQFFGNDYEFYRRRVGTWIPFVP</sequence>
<evidence type="ECO:0000256" key="4">
    <source>
        <dbReference type="ARBA" id="ARBA00022603"/>
    </source>
</evidence>
<dbReference type="Gene3D" id="1.20.120.1630">
    <property type="match status" value="1"/>
</dbReference>
<keyword evidence="7 10" id="KW-0812">Transmembrane</keyword>
<dbReference type="EMBL" id="WHUW01000002">
    <property type="protein sequence ID" value="KAF8450570.1"/>
    <property type="molecule type" value="Genomic_DNA"/>
</dbReference>
<reference evidence="11" key="2">
    <citation type="journal article" date="2020" name="Nat. Commun.">
        <title>Large-scale genome sequencing of mycorrhizal fungi provides insights into the early evolution of symbiotic traits.</title>
        <authorList>
            <person name="Miyauchi S."/>
            <person name="Kiss E."/>
            <person name="Kuo A."/>
            <person name="Drula E."/>
            <person name="Kohler A."/>
            <person name="Sanchez-Garcia M."/>
            <person name="Morin E."/>
            <person name="Andreopoulos B."/>
            <person name="Barry K.W."/>
            <person name="Bonito G."/>
            <person name="Buee M."/>
            <person name="Carver A."/>
            <person name="Chen C."/>
            <person name="Cichocki N."/>
            <person name="Clum A."/>
            <person name="Culley D."/>
            <person name="Crous P.W."/>
            <person name="Fauchery L."/>
            <person name="Girlanda M."/>
            <person name="Hayes R.D."/>
            <person name="Keri Z."/>
            <person name="LaButti K."/>
            <person name="Lipzen A."/>
            <person name="Lombard V."/>
            <person name="Magnuson J."/>
            <person name="Maillard F."/>
            <person name="Murat C."/>
            <person name="Nolan M."/>
            <person name="Ohm R.A."/>
            <person name="Pangilinan J."/>
            <person name="Pereira M.F."/>
            <person name="Perotto S."/>
            <person name="Peter M."/>
            <person name="Pfister S."/>
            <person name="Riley R."/>
            <person name="Sitrit Y."/>
            <person name="Stielow J.B."/>
            <person name="Szollosi G."/>
            <person name="Zifcakova L."/>
            <person name="Stursova M."/>
            <person name="Spatafora J.W."/>
            <person name="Tedersoo L."/>
            <person name="Vaario L.M."/>
            <person name="Yamada A."/>
            <person name="Yan M."/>
            <person name="Wang P."/>
            <person name="Xu J."/>
            <person name="Bruns T."/>
            <person name="Baldrian P."/>
            <person name="Vilgalys R."/>
            <person name="Dunand C."/>
            <person name="Henrissat B."/>
            <person name="Grigoriev I.V."/>
            <person name="Hibbett D."/>
            <person name="Nagy L.G."/>
            <person name="Martin F.M."/>
        </authorList>
    </citation>
    <scope>NUCLEOTIDE SEQUENCE</scope>
    <source>
        <strain evidence="11">BED1</strain>
    </source>
</reference>
<evidence type="ECO:0000256" key="8">
    <source>
        <dbReference type="ARBA" id="ARBA00022989"/>
    </source>
</evidence>
<dbReference type="GO" id="GO:0032259">
    <property type="term" value="P:methylation"/>
    <property type="evidence" value="ECO:0007669"/>
    <property type="project" value="UniProtKB-KW"/>
</dbReference>
<dbReference type="Pfam" id="PF04140">
    <property type="entry name" value="ICMT"/>
    <property type="match status" value="1"/>
</dbReference>
<dbReference type="InterPro" id="IPR007269">
    <property type="entry name" value="ICMT_MeTrfase"/>
</dbReference>
<feature type="transmembrane region" description="Helical" evidence="10">
    <location>
        <begin position="176"/>
        <end position="204"/>
    </location>
</feature>
<evidence type="ECO:0000256" key="6">
    <source>
        <dbReference type="ARBA" id="ARBA00022691"/>
    </source>
</evidence>
<evidence type="ECO:0000313" key="12">
    <source>
        <dbReference type="Proteomes" id="UP001194468"/>
    </source>
</evidence>
<dbReference type="InterPro" id="IPR025770">
    <property type="entry name" value="PPMT_MeTrfase"/>
</dbReference>
<organism evidence="11 12">
    <name type="scientific">Boletus edulis BED1</name>
    <dbReference type="NCBI Taxonomy" id="1328754"/>
    <lineage>
        <taxon>Eukaryota</taxon>
        <taxon>Fungi</taxon>
        <taxon>Dikarya</taxon>
        <taxon>Basidiomycota</taxon>
        <taxon>Agaricomycotina</taxon>
        <taxon>Agaricomycetes</taxon>
        <taxon>Agaricomycetidae</taxon>
        <taxon>Boletales</taxon>
        <taxon>Boletineae</taxon>
        <taxon>Boletaceae</taxon>
        <taxon>Boletoideae</taxon>
        <taxon>Boletus</taxon>
    </lineage>
</organism>
<comment type="subcellular location">
    <subcellularLocation>
        <location evidence="10">Endoplasmic reticulum membrane</location>
        <topology evidence="10">Multi-pass membrane protein</topology>
    </subcellularLocation>
    <subcellularLocation>
        <location evidence="1">Membrane</location>
        <topology evidence="1">Multi-pass membrane protein</topology>
    </subcellularLocation>
</comment>
<comment type="similarity">
    <text evidence="2 10">Belongs to the class VI-like SAM-binding methyltransferase superfamily. Isoprenylcysteine carboxyl methyltransferase family.</text>
</comment>
<feature type="transmembrane region" description="Helical" evidence="10">
    <location>
        <begin position="90"/>
        <end position="109"/>
    </location>
</feature>
<evidence type="ECO:0000256" key="10">
    <source>
        <dbReference type="RuleBase" id="RU362022"/>
    </source>
</evidence>
<dbReference type="PROSITE" id="PS51564">
    <property type="entry name" value="SAM_ICMT"/>
    <property type="match status" value="1"/>
</dbReference>
<dbReference type="GO" id="GO:0004671">
    <property type="term" value="F:protein C-terminal S-isoprenylcysteine carboxyl O-methyltransferase activity"/>
    <property type="evidence" value="ECO:0007669"/>
    <property type="project" value="UniProtKB-EC"/>
</dbReference>
<dbReference type="EC" id="2.1.1.100" evidence="3 10"/>
<feature type="transmembrane region" description="Helical" evidence="10">
    <location>
        <begin position="18"/>
        <end position="39"/>
    </location>
</feature>
<evidence type="ECO:0000313" key="11">
    <source>
        <dbReference type="EMBL" id="KAF8450570.1"/>
    </source>
</evidence>
<dbReference type="Proteomes" id="UP001194468">
    <property type="component" value="Unassembled WGS sequence"/>
</dbReference>
<feature type="transmembrane region" description="Helical" evidence="10">
    <location>
        <begin position="116"/>
        <end position="133"/>
    </location>
</feature>
<keyword evidence="10" id="KW-0256">Endoplasmic reticulum</keyword>
<evidence type="ECO:0000256" key="5">
    <source>
        <dbReference type="ARBA" id="ARBA00022679"/>
    </source>
</evidence>
<keyword evidence="4 10" id="KW-0489">Methyltransferase</keyword>
<keyword evidence="5" id="KW-0808">Transferase</keyword>
<evidence type="ECO:0000256" key="7">
    <source>
        <dbReference type="ARBA" id="ARBA00022692"/>
    </source>
</evidence>
<dbReference type="PANTHER" id="PTHR12714">
    <property type="entry name" value="PROTEIN-S ISOPRENYLCYSTEINE O-METHYLTRANSFERASE"/>
    <property type="match status" value="1"/>
</dbReference>
<dbReference type="GO" id="GO:0005789">
    <property type="term" value="C:endoplasmic reticulum membrane"/>
    <property type="evidence" value="ECO:0007669"/>
    <property type="project" value="UniProtKB-SubCell"/>
</dbReference>